<feature type="signal peptide" evidence="4">
    <location>
        <begin position="1"/>
        <end position="24"/>
    </location>
</feature>
<dbReference type="PANTHER" id="PTHR30632:SF0">
    <property type="entry name" value="SULFATE-BINDING PROTEIN"/>
    <property type="match status" value="1"/>
</dbReference>
<feature type="chain" id="PRO_5032460374" evidence="4">
    <location>
        <begin position="25"/>
        <end position="272"/>
    </location>
</feature>
<dbReference type="InterPro" id="IPR050682">
    <property type="entry name" value="ModA/WtpA"/>
</dbReference>
<evidence type="ECO:0000256" key="1">
    <source>
        <dbReference type="ARBA" id="ARBA00009175"/>
    </source>
</evidence>
<dbReference type="PANTHER" id="PTHR30632">
    <property type="entry name" value="MOLYBDATE-BINDING PERIPLASMIC PROTEIN"/>
    <property type="match status" value="1"/>
</dbReference>
<comment type="similarity">
    <text evidence="1">Belongs to the bacterial solute-binding protein ModA family.</text>
</comment>
<accession>A0A857CDI5</accession>
<keyword evidence="2" id="KW-0479">Metal-binding</keyword>
<dbReference type="NCBIfam" id="TIGR01256">
    <property type="entry name" value="modA"/>
    <property type="match status" value="1"/>
</dbReference>
<dbReference type="GO" id="GO:0030973">
    <property type="term" value="F:molybdate ion binding"/>
    <property type="evidence" value="ECO:0007669"/>
    <property type="project" value="TreeGrafter"/>
</dbReference>
<dbReference type="GO" id="GO:0046872">
    <property type="term" value="F:metal ion binding"/>
    <property type="evidence" value="ECO:0007669"/>
    <property type="project" value="UniProtKB-KW"/>
</dbReference>
<keyword evidence="3 4" id="KW-0732">Signal</keyword>
<dbReference type="SUPFAM" id="SSF53850">
    <property type="entry name" value="Periplasmic binding protein-like II"/>
    <property type="match status" value="1"/>
</dbReference>
<gene>
    <name evidence="5" type="ORF">GH266_22095</name>
</gene>
<dbReference type="GO" id="GO:0015689">
    <property type="term" value="P:molybdate ion transport"/>
    <property type="evidence" value="ECO:0007669"/>
    <property type="project" value="InterPro"/>
</dbReference>
<evidence type="ECO:0000313" key="6">
    <source>
        <dbReference type="Proteomes" id="UP000435648"/>
    </source>
</evidence>
<dbReference type="Proteomes" id="UP000435648">
    <property type="component" value="Chromosome"/>
</dbReference>
<protein>
    <submittedName>
        <fullName evidence="5">Molybdate ABC transporter substrate-binding protein</fullName>
    </submittedName>
</protein>
<sequence length="272" mass="28228">MRHTLAATVLAVSAILASGSSSMADTAPVHLHAAGSLKSAMTDIADAFAEASGVKVERAFGPSGLLRERIEGGEKAEVFASANMAHPRRLAEAGKAAPVVLFARNRLCALVQPQVETDSDGLLAAMLRADIRVGTSTPKADPSGDYAFQAFDKAEAATAGAAETLKAKALQLTGGKDSEPAPKGRNPYGWVMESGKADIFLTYCTNALLARQEVETLRIVPLPPALAVGADYGLTVMDGTSGDAWKLALYILSPAGQKILADYGFDAPGTLD</sequence>
<dbReference type="Gene3D" id="3.40.190.10">
    <property type="entry name" value="Periplasmic binding protein-like II"/>
    <property type="match status" value="2"/>
</dbReference>
<dbReference type="Pfam" id="PF13531">
    <property type="entry name" value="SBP_bac_11"/>
    <property type="match status" value="1"/>
</dbReference>
<evidence type="ECO:0000256" key="3">
    <source>
        <dbReference type="ARBA" id="ARBA00022729"/>
    </source>
</evidence>
<organism evidence="5 6">
    <name type="scientific">Stappia indica</name>
    <dbReference type="NCBI Taxonomy" id="538381"/>
    <lineage>
        <taxon>Bacteria</taxon>
        <taxon>Pseudomonadati</taxon>
        <taxon>Pseudomonadota</taxon>
        <taxon>Alphaproteobacteria</taxon>
        <taxon>Hyphomicrobiales</taxon>
        <taxon>Stappiaceae</taxon>
        <taxon>Stappia</taxon>
    </lineage>
</organism>
<dbReference type="InterPro" id="IPR005950">
    <property type="entry name" value="ModA"/>
</dbReference>
<dbReference type="KEGG" id="siw:GH266_22095"/>
<dbReference type="OrthoDB" id="516817at2"/>
<proteinExistence type="inferred from homology"/>
<dbReference type="EMBL" id="CP046908">
    <property type="protein sequence ID" value="QGZ36949.1"/>
    <property type="molecule type" value="Genomic_DNA"/>
</dbReference>
<dbReference type="AlphaFoldDB" id="A0A857CDI5"/>
<dbReference type="NCBIfam" id="NF002918">
    <property type="entry name" value="PRK03537.1-4"/>
    <property type="match status" value="1"/>
</dbReference>
<evidence type="ECO:0000256" key="4">
    <source>
        <dbReference type="SAM" id="SignalP"/>
    </source>
</evidence>
<evidence type="ECO:0000313" key="5">
    <source>
        <dbReference type="EMBL" id="QGZ36949.1"/>
    </source>
</evidence>
<reference evidence="5 6" key="1">
    <citation type="submission" date="2019-12" db="EMBL/GenBank/DDBJ databases">
        <title>The genome of Stappia indica PHM037.</title>
        <authorList>
            <person name="Kacar D."/>
            <person name="Galan B."/>
            <person name="Canedo L."/>
            <person name="Rodriguez P."/>
            <person name="de la Calle F."/>
            <person name="Garcia J.L."/>
        </authorList>
    </citation>
    <scope>NUCLEOTIDE SEQUENCE [LARGE SCALE GENOMIC DNA]</scope>
    <source>
        <strain evidence="5 6">PHM037</strain>
    </source>
</reference>
<name>A0A857CDI5_9HYPH</name>
<evidence type="ECO:0000256" key="2">
    <source>
        <dbReference type="ARBA" id="ARBA00022723"/>
    </source>
</evidence>
<dbReference type="RefSeq" id="WP_158195767.1">
    <property type="nucleotide sequence ID" value="NZ_CP046908.1"/>
</dbReference>
<dbReference type="NCBIfam" id="NF002917">
    <property type="entry name" value="PRK03537.1-3"/>
    <property type="match status" value="1"/>
</dbReference>